<gene>
    <name evidence="7" type="ordered locus">Acid_2166</name>
</gene>
<feature type="transmembrane region" description="Helical" evidence="6">
    <location>
        <begin position="341"/>
        <end position="365"/>
    </location>
</feature>
<dbReference type="Gene3D" id="1.10.4160.10">
    <property type="entry name" value="Hydantoin permease"/>
    <property type="match status" value="1"/>
</dbReference>
<dbReference type="HOGENOM" id="CLU_612358_0_0_0"/>
<feature type="transmembrane region" description="Helical" evidence="6">
    <location>
        <begin position="236"/>
        <end position="258"/>
    </location>
</feature>
<evidence type="ECO:0000256" key="5">
    <source>
        <dbReference type="ARBA" id="ARBA00023136"/>
    </source>
</evidence>
<feature type="transmembrane region" description="Helical" evidence="6">
    <location>
        <begin position="164"/>
        <end position="182"/>
    </location>
</feature>
<dbReference type="OrthoDB" id="9787279at2"/>
<dbReference type="Pfam" id="PF02133">
    <property type="entry name" value="Transp_cyt_pur"/>
    <property type="match status" value="1"/>
</dbReference>
<dbReference type="AlphaFoldDB" id="Q026B3"/>
<name>Q026B3_SOLUE</name>
<sequence length="447" mass="46105">MLPDYLAKAVPNPAANRAPWYANTAPTYAGIFLWIAFYQQMAGGTLQHAGLGVCLAALLVAGLLSYALYYRVPAMLGMKTGFPLYVVGSSTFGTAGGYIMPGLLMGVLQIGWFAVGTFFSADYILRGLGMASKPGTLPFAVACILWGGTMAFAGAKGVQYVSKIALFLNAIPLLMLLVVFFQTSGGIGNYQVPAAQANNFGAFTTMIAIVIGFFATAGAAGADFGMNARDERDVRWGGLVGITLAVMVAGGLPLLAVAGAHGSGLSQSWDFGEVVQAIGGPIASAMLFLFAIASIPASCFCAFIAGNSFSTMVPGVPRVSSTMAAAAVGVVLAITGVAANLIGFFTIVGASFGPIIGAMVADYLLSGKRWSGPREGVNLAGYIAWAIGFIVGILPLDVLPITLSPETKSYVQPAVVYSFIVGFVVYYALAKAGMQSKTVSMPKAVSA</sequence>
<dbReference type="PANTHER" id="PTHR30569:SF0">
    <property type="entry name" value="CYTOSINE PERMEASE"/>
    <property type="match status" value="1"/>
</dbReference>
<dbReference type="FunCoup" id="Q026B3">
    <property type="interactions" value="50"/>
</dbReference>
<protein>
    <submittedName>
        <fullName evidence="7">Permease for cytosine/purines, uracil, thiamine, allantoin</fullName>
    </submittedName>
</protein>
<feature type="transmembrane region" description="Helical" evidence="6">
    <location>
        <begin position="278"/>
        <end position="304"/>
    </location>
</feature>
<dbReference type="GO" id="GO:0005886">
    <property type="term" value="C:plasma membrane"/>
    <property type="evidence" value="ECO:0007669"/>
    <property type="project" value="TreeGrafter"/>
</dbReference>
<evidence type="ECO:0000256" key="3">
    <source>
        <dbReference type="ARBA" id="ARBA00022692"/>
    </source>
</evidence>
<evidence type="ECO:0000256" key="4">
    <source>
        <dbReference type="ARBA" id="ARBA00022989"/>
    </source>
</evidence>
<dbReference type="KEGG" id="sus:Acid_2166"/>
<evidence type="ECO:0000313" key="7">
    <source>
        <dbReference type="EMBL" id="ABJ83156.1"/>
    </source>
</evidence>
<feature type="transmembrane region" description="Helical" evidence="6">
    <location>
        <begin position="49"/>
        <end position="70"/>
    </location>
</feature>
<keyword evidence="4 6" id="KW-1133">Transmembrane helix</keyword>
<dbReference type="EMBL" id="CP000473">
    <property type="protein sequence ID" value="ABJ83156.1"/>
    <property type="molecule type" value="Genomic_DNA"/>
</dbReference>
<accession>Q026B3</accession>
<keyword evidence="5 6" id="KW-0472">Membrane</keyword>
<feature type="transmembrane region" description="Helical" evidence="6">
    <location>
        <begin position="316"/>
        <end position="335"/>
    </location>
</feature>
<dbReference type="InParanoid" id="Q026B3"/>
<feature type="transmembrane region" description="Helical" evidence="6">
    <location>
        <begin position="20"/>
        <end position="37"/>
    </location>
</feature>
<dbReference type="InterPro" id="IPR001248">
    <property type="entry name" value="Pur-cyt_permease"/>
</dbReference>
<reference evidence="7" key="1">
    <citation type="submission" date="2006-10" db="EMBL/GenBank/DDBJ databases">
        <title>Complete sequence of Solibacter usitatus Ellin6076.</title>
        <authorList>
            <consortium name="US DOE Joint Genome Institute"/>
            <person name="Copeland A."/>
            <person name="Lucas S."/>
            <person name="Lapidus A."/>
            <person name="Barry K."/>
            <person name="Detter J.C."/>
            <person name="Glavina del Rio T."/>
            <person name="Hammon N."/>
            <person name="Israni S."/>
            <person name="Dalin E."/>
            <person name="Tice H."/>
            <person name="Pitluck S."/>
            <person name="Thompson L.S."/>
            <person name="Brettin T."/>
            <person name="Bruce D."/>
            <person name="Han C."/>
            <person name="Tapia R."/>
            <person name="Gilna P."/>
            <person name="Schmutz J."/>
            <person name="Larimer F."/>
            <person name="Land M."/>
            <person name="Hauser L."/>
            <person name="Kyrpides N."/>
            <person name="Mikhailova N."/>
            <person name="Janssen P.H."/>
            <person name="Kuske C.R."/>
            <person name="Richardson P."/>
        </authorList>
    </citation>
    <scope>NUCLEOTIDE SEQUENCE</scope>
    <source>
        <strain evidence="7">Ellin6076</strain>
    </source>
</reference>
<organism evidence="7">
    <name type="scientific">Solibacter usitatus (strain Ellin6076)</name>
    <dbReference type="NCBI Taxonomy" id="234267"/>
    <lineage>
        <taxon>Bacteria</taxon>
        <taxon>Pseudomonadati</taxon>
        <taxon>Acidobacteriota</taxon>
        <taxon>Terriglobia</taxon>
        <taxon>Bryobacterales</taxon>
        <taxon>Solibacteraceae</taxon>
        <taxon>Candidatus Solibacter</taxon>
    </lineage>
</organism>
<feature type="transmembrane region" description="Helical" evidence="6">
    <location>
        <begin position="137"/>
        <end position="155"/>
    </location>
</feature>
<comment type="similarity">
    <text evidence="2">Belongs to the purine-cytosine permease (2.A.39) family.</text>
</comment>
<dbReference type="InterPro" id="IPR030191">
    <property type="entry name" value="CodB"/>
</dbReference>
<feature type="transmembrane region" description="Helical" evidence="6">
    <location>
        <begin position="107"/>
        <end position="125"/>
    </location>
</feature>
<evidence type="ECO:0000256" key="6">
    <source>
        <dbReference type="SAM" id="Phobius"/>
    </source>
</evidence>
<feature type="transmembrane region" description="Helical" evidence="6">
    <location>
        <begin position="202"/>
        <end position="224"/>
    </location>
</feature>
<comment type="subcellular location">
    <subcellularLocation>
        <location evidence="1">Membrane</location>
        <topology evidence="1">Multi-pass membrane protein</topology>
    </subcellularLocation>
</comment>
<dbReference type="eggNOG" id="COG1457">
    <property type="taxonomic scope" value="Bacteria"/>
</dbReference>
<keyword evidence="3 6" id="KW-0812">Transmembrane</keyword>
<proteinExistence type="inferred from homology"/>
<evidence type="ECO:0000256" key="2">
    <source>
        <dbReference type="ARBA" id="ARBA00008974"/>
    </source>
</evidence>
<dbReference type="GO" id="GO:0015209">
    <property type="term" value="F:cytosine transmembrane transporter activity"/>
    <property type="evidence" value="ECO:0007669"/>
    <property type="project" value="InterPro"/>
</dbReference>
<feature type="transmembrane region" description="Helical" evidence="6">
    <location>
        <begin position="410"/>
        <end position="429"/>
    </location>
</feature>
<dbReference type="PANTHER" id="PTHR30569">
    <property type="entry name" value="CYTOSINE TRANSPORTER CODB"/>
    <property type="match status" value="1"/>
</dbReference>
<evidence type="ECO:0000256" key="1">
    <source>
        <dbReference type="ARBA" id="ARBA00004141"/>
    </source>
</evidence>
<dbReference type="STRING" id="234267.Acid_2166"/>
<feature type="transmembrane region" description="Helical" evidence="6">
    <location>
        <begin position="377"/>
        <end position="398"/>
    </location>
</feature>